<evidence type="ECO:0000313" key="3">
    <source>
        <dbReference type="Proteomes" id="UP000516957"/>
    </source>
</evidence>
<protein>
    <submittedName>
        <fullName evidence="2">Uncharacterized protein</fullName>
    </submittedName>
</protein>
<keyword evidence="1" id="KW-1133">Transmembrane helix</keyword>
<name>A0A7Y9F3U1_9ACTN</name>
<dbReference type="EMBL" id="JACCBE010000001">
    <property type="protein sequence ID" value="NYD58953.1"/>
    <property type="molecule type" value="Genomic_DNA"/>
</dbReference>
<organism evidence="2 3">
    <name type="scientific">Nocardioides marinisabuli</name>
    <dbReference type="NCBI Taxonomy" id="419476"/>
    <lineage>
        <taxon>Bacteria</taxon>
        <taxon>Bacillati</taxon>
        <taxon>Actinomycetota</taxon>
        <taxon>Actinomycetes</taxon>
        <taxon>Propionibacteriales</taxon>
        <taxon>Nocardioidaceae</taxon>
        <taxon>Nocardioides</taxon>
    </lineage>
</organism>
<feature type="transmembrane region" description="Helical" evidence="1">
    <location>
        <begin position="230"/>
        <end position="251"/>
    </location>
</feature>
<feature type="transmembrane region" description="Helical" evidence="1">
    <location>
        <begin position="183"/>
        <end position="203"/>
    </location>
</feature>
<dbReference type="AlphaFoldDB" id="A0A7Y9F3U1"/>
<keyword evidence="1" id="KW-0812">Transmembrane</keyword>
<dbReference type="Proteomes" id="UP000516957">
    <property type="component" value="Unassembled WGS sequence"/>
</dbReference>
<feature type="transmembrane region" description="Helical" evidence="1">
    <location>
        <begin position="90"/>
        <end position="112"/>
    </location>
</feature>
<keyword evidence="1" id="KW-0472">Membrane</keyword>
<sequence length="252" mass="25588">MSLALLGTWLAAVGAGDLVRASYDVVSPRRAAACVGAALVVLLCGLVLLDLEAARLVLLLLLLGSLQAVWLLGSALAVGPDRTGPWRGRARSLALLALGGGTVAAVLGAALLSAEPVLPARLGDTVLARWPASDVVVATGVVLAQLASANVVVRLVLDAVGVPATSNEKQLKGGRVLGPMERLFIVGLGAVGELTAAALVIAAKGLLRFPELQRAQQQLPPDGPSDVTEYFLVGSFASWLVALGGAALIHLA</sequence>
<evidence type="ECO:0000256" key="1">
    <source>
        <dbReference type="SAM" id="Phobius"/>
    </source>
</evidence>
<accession>A0A7Y9F3U1</accession>
<dbReference type="RefSeq" id="WP_218876363.1">
    <property type="nucleotide sequence ID" value="NZ_CP059163.1"/>
</dbReference>
<comment type="caution">
    <text evidence="2">The sequence shown here is derived from an EMBL/GenBank/DDBJ whole genome shotgun (WGS) entry which is preliminary data.</text>
</comment>
<proteinExistence type="predicted"/>
<gene>
    <name evidence="2" type="ORF">BKA08_003191</name>
</gene>
<feature type="transmembrane region" description="Helical" evidence="1">
    <location>
        <begin position="31"/>
        <end position="49"/>
    </location>
</feature>
<reference evidence="2 3" key="1">
    <citation type="submission" date="2020-07" db="EMBL/GenBank/DDBJ databases">
        <title>Sequencing the genomes of 1000 actinobacteria strains.</title>
        <authorList>
            <person name="Klenk H.-P."/>
        </authorList>
    </citation>
    <scope>NUCLEOTIDE SEQUENCE [LARGE SCALE GENOMIC DNA]</scope>
    <source>
        <strain evidence="2 3">DSM 18965</strain>
    </source>
</reference>
<feature type="transmembrane region" description="Helical" evidence="1">
    <location>
        <begin position="56"/>
        <end position="78"/>
    </location>
</feature>
<evidence type="ECO:0000313" key="2">
    <source>
        <dbReference type="EMBL" id="NYD58953.1"/>
    </source>
</evidence>
<keyword evidence="3" id="KW-1185">Reference proteome</keyword>